<keyword evidence="3" id="KW-0808">Transferase</keyword>
<comment type="caution">
    <text evidence="3">The sequence shown here is derived from an EMBL/GenBank/DDBJ whole genome shotgun (WGS) entry which is preliminary data.</text>
</comment>
<dbReference type="EMBL" id="BJMM01000007">
    <property type="protein sequence ID" value="GEB49645.1"/>
    <property type="molecule type" value="Genomic_DNA"/>
</dbReference>
<feature type="region of interest" description="Disordered" evidence="1">
    <location>
        <begin position="1"/>
        <end position="30"/>
    </location>
</feature>
<keyword evidence="4" id="KW-1185">Reference proteome</keyword>
<evidence type="ECO:0000313" key="3">
    <source>
        <dbReference type="EMBL" id="GEB49645.1"/>
    </source>
</evidence>
<gene>
    <name evidence="3" type="ORF">SCA03_21960</name>
</gene>
<feature type="domain" description="Methyltransferase type 11" evidence="2">
    <location>
        <begin position="70"/>
        <end position="166"/>
    </location>
</feature>
<reference evidence="3 4" key="1">
    <citation type="submission" date="2019-06" db="EMBL/GenBank/DDBJ databases">
        <title>Whole genome shotgun sequence of Streptomyces cacaoi subsp. cacaoi NBRC 12748.</title>
        <authorList>
            <person name="Hosoyama A."/>
            <person name="Uohara A."/>
            <person name="Ohji S."/>
            <person name="Ichikawa N."/>
        </authorList>
    </citation>
    <scope>NUCLEOTIDE SEQUENCE [LARGE SCALE GENOMIC DNA]</scope>
    <source>
        <strain evidence="3 4">NBRC 12748</strain>
    </source>
</reference>
<dbReference type="CDD" id="cd02440">
    <property type="entry name" value="AdoMet_MTases"/>
    <property type="match status" value="1"/>
</dbReference>
<protein>
    <submittedName>
        <fullName evidence="3">Methyltransferase type 11</fullName>
    </submittedName>
</protein>
<evidence type="ECO:0000313" key="4">
    <source>
        <dbReference type="Proteomes" id="UP000319210"/>
    </source>
</evidence>
<dbReference type="RefSeq" id="WP_230988577.1">
    <property type="nucleotide sequence ID" value="NZ_BJMM01000007.1"/>
</dbReference>
<evidence type="ECO:0000256" key="1">
    <source>
        <dbReference type="SAM" id="MobiDB-lite"/>
    </source>
</evidence>
<dbReference type="Gene3D" id="6.10.140.1580">
    <property type="match status" value="1"/>
</dbReference>
<keyword evidence="3" id="KW-0489">Methyltransferase</keyword>
<dbReference type="Pfam" id="PF08241">
    <property type="entry name" value="Methyltransf_11"/>
    <property type="match status" value="1"/>
</dbReference>
<dbReference type="InterPro" id="IPR013216">
    <property type="entry name" value="Methyltransf_11"/>
</dbReference>
<evidence type="ECO:0000259" key="2">
    <source>
        <dbReference type="Pfam" id="PF08241"/>
    </source>
</evidence>
<sequence>MTRGPEGAAALPSAGGTGASGPGGSGGRREAAGYVHGYTAHEARRLDDQAQTLAGLLHAGTAYPDGSRVLEIGCGVGAQTRHLVAAGPGARYVCVDRSPESLETARRRLAPSGADLTWQCADARQLPYEEGEFDHAFVCFLLEHLPDPERALAEARRVLRPGGTLTVIEGDHGSAFHHPPSRYAQRAIDCLVRLQAVDGGDGLIGRALRPLLARAGFADIEVAPRTVYVDAGRPHLFDSFTRQTFTAMIEGVGDRAVAAGLMSRADWERAVADLLRTAGPDGTFHYTFFKAVARRP</sequence>
<dbReference type="SUPFAM" id="SSF53335">
    <property type="entry name" value="S-adenosyl-L-methionine-dependent methyltransferases"/>
    <property type="match status" value="1"/>
</dbReference>
<feature type="compositionally biased region" description="Gly residues" evidence="1">
    <location>
        <begin position="15"/>
        <end position="26"/>
    </location>
</feature>
<dbReference type="AlphaFoldDB" id="A0A4Y3QWA4"/>
<proteinExistence type="predicted"/>
<dbReference type="InterPro" id="IPR029063">
    <property type="entry name" value="SAM-dependent_MTases_sf"/>
</dbReference>
<accession>A0A4Y3QWA4</accession>
<dbReference type="Gene3D" id="3.40.50.150">
    <property type="entry name" value="Vaccinia Virus protein VP39"/>
    <property type="match status" value="1"/>
</dbReference>
<organism evidence="3 4">
    <name type="scientific">Streptomyces cacaoi</name>
    <dbReference type="NCBI Taxonomy" id="1898"/>
    <lineage>
        <taxon>Bacteria</taxon>
        <taxon>Bacillati</taxon>
        <taxon>Actinomycetota</taxon>
        <taxon>Actinomycetes</taxon>
        <taxon>Kitasatosporales</taxon>
        <taxon>Streptomycetaceae</taxon>
        <taxon>Streptomyces</taxon>
    </lineage>
</organism>
<name>A0A4Y3QWA4_STRCI</name>
<dbReference type="GO" id="GO:0008757">
    <property type="term" value="F:S-adenosylmethionine-dependent methyltransferase activity"/>
    <property type="evidence" value="ECO:0007669"/>
    <property type="project" value="InterPro"/>
</dbReference>
<dbReference type="Proteomes" id="UP000319210">
    <property type="component" value="Unassembled WGS sequence"/>
</dbReference>
<dbReference type="PANTHER" id="PTHR43591">
    <property type="entry name" value="METHYLTRANSFERASE"/>
    <property type="match status" value="1"/>
</dbReference>
<dbReference type="GO" id="GO:0032259">
    <property type="term" value="P:methylation"/>
    <property type="evidence" value="ECO:0007669"/>
    <property type="project" value="UniProtKB-KW"/>
</dbReference>